<evidence type="ECO:0000256" key="6">
    <source>
        <dbReference type="ARBA" id="ARBA00022692"/>
    </source>
</evidence>
<evidence type="ECO:0000256" key="12">
    <source>
        <dbReference type="SAM" id="Phobius"/>
    </source>
</evidence>
<feature type="transmembrane region" description="Helical" evidence="12">
    <location>
        <begin position="430"/>
        <end position="450"/>
    </location>
</feature>
<dbReference type="SUPFAM" id="SSF103473">
    <property type="entry name" value="MFS general substrate transporter"/>
    <property type="match status" value="1"/>
</dbReference>
<feature type="transmembrane region" description="Helical" evidence="12">
    <location>
        <begin position="316"/>
        <end position="338"/>
    </location>
</feature>
<dbReference type="GO" id="GO:0015098">
    <property type="term" value="F:molybdate ion transmembrane transporter activity"/>
    <property type="evidence" value="ECO:0007669"/>
    <property type="project" value="InterPro"/>
</dbReference>
<proteinExistence type="predicted"/>
<evidence type="ECO:0000256" key="5">
    <source>
        <dbReference type="ARBA" id="ARBA00022475"/>
    </source>
</evidence>
<evidence type="ECO:0000256" key="9">
    <source>
        <dbReference type="ARBA" id="ARBA00023136"/>
    </source>
</evidence>
<comment type="subcellular location">
    <subcellularLocation>
        <location evidence="2">Cell membrane</location>
        <topology evidence="2">Multi-pass membrane protein</topology>
    </subcellularLocation>
</comment>
<evidence type="ECO:0000256" key="2">
    <source>
        <dbReference type="ARBA" id="ARBA00004651"/>
    </source>
</evidence>
<keyword evidence="7 12" id="KW-1133">Transmembrane helix</keyword>
<dbReference type="CDD" id="cd17487">
    <property type="entry name" value="MFS_MFSD5_like"/>
    <property type="match status" value="1"/>
</dbReference>
<evidence type="ECO:0000256" key="7">
    <source>
        <dbReference type="ARBA" id="ARBA00022989"/>
    </source>
</evidence>
<feature type="transmembrane region" description="Helical" evidence="12">
    <location>
        <begin position="53"/>
        <end position="76"/>
    </location>
</feature>
<evidence type="ECO:0000256" key="10">
    <source>
        <dbReference type="ARBA" id="ARBA00030646"/>
    </source>
</evidence>
<dbReference type="Pfam" id="PF05631">
    <property type="entry name" value="MFS_5"/>
    <property type="match status" value="1"/>
</dbReference>
<dbReference type="InterPro" id="IPR008509">
    <property type="entry name" value="MOT2/MFSD5"/>
</dbReference>
<protein>
    <recommendedName>
        <fullName evidence="3">Molybdate-anion transporter</fullName>
    </recommendedName>
    <alternativeName>
        <fullName evidence="10">Major facilitator superfamily domain-containing protein 5</fullName>
    </alternativeName>
    <alternativeName>
        <fullName evidence="11">Molybdate transporter 2 homolog</fullName>
    </alternativeName>
</protein>
<feature type="transmembrane region" description="Helical" evidence="12">
    <location>
        <begin position="405"/>
        <end position="424"/>
    </location>
</feature>
<dbReference type="PANTHER" id="PTHR23516:SF1">
    <property type="entry name" value="MOLYBDATE-ANION TRANSPORTER"/>
    <property type="match status" value="1"/>
</dbReference>
<keyword evidence="5" id="KW-1003">Cell membrane</keyword>
<gene>
    <name evidence="13" type="ORF">ACOF00016_LOCUS9892</name>
</gene>
<feature type="transmembrane region" description="Helical" evidence="12">
    <location>
        <begin position="373"/>
        <end position="393"/>
    </location>
</feature>
<dbReference type="GO" id="GO:0005886">
    <property type="term" value="C:plasma membrane"/>
    <property type="evidence" value="ECO:0007669"/>
    <property type="project" value="UniProtKB-SubCell"/>
</dbReference>
<keyword evidence="6 12" id="KW-0812">Transmembrane</keyword>
<name>A0A7S3L5Q9_9STRA</name>
<evidence type="ECO:0000256" key="11">
    <source>
        <dbReference type="ARBA" id="ARBA00032555"/>
    </source>
</evidence>
<feature type="transmembrane region" description="Helical" evidence="12">
    <location>
        <begin position="117"/>
        <end position="135"/>
    </location>
</feature>
<evidence type="ECO:0000256" key="3">
    <source>
        <dbReference type="ARBA" id="ARBA00021242"/>
    </source>
</evidence>
<sequence length="477" mass="52953">MTDFLSAFKGAFVLNAALTLRSSDAWKRLIEKPVTAKENANAVERNGKWRSLIFRYLVVYLLATSADWLQGAYIYVLYHSYGYSQYDIAILFVAGFGSSAVFGSFIGGMADSKGRRLFVVVYGMAYALSCAFKHFQSFYILLIGRVLGGIATSLLFSIFESWLIRAHADSNLKSWISKSFTWAAYGNSIVAIASGIIADHATETSTMHSVQNTVFHIGGYLVPFDLALVVSVACGVAALYFWEENYGTDEHSELDGLSEKGSPQHAGGLRTAFFVTIRSREILLCGIVSCLYEGSMYIFIFMWTPALMRLSQGEKLPFGLIFSTFMVCSMAGSSLFSIFNEHFPLDYQALFVLLLAAASMVMLLVTTEQKSQYTAMNLFEFTIGMYFPVIGCLKSAIVPESQRAAIYNLYRIPLNLIVLLGLLADVTPVQSFTMCLAMLLTAAVMQVILIRYREKNGRIKHVKLSETDSSTEESDVR</sequence>
<dbReference type="EMBL" id="HBIM01012025">
    <property type="protein sequence ID" value="CAE0412631.1"/>
    <property type="molecule type" value="Transcribed_RNA"/>
</dbReference>
<dbReference type="Gene3D" id="1.20.1250.20">
    <property type="entry name" value="MFS general substrate transporter like domains"/>
    <property type="match status" value="1"/>
</dbReference>
<dbReference type="InterPro" id="IPR036259">
    <property type="entry name" value="MFS_trans_sf"/>
</dbReference>
<reference evidence="13" key="1">
    <citation type="submission" date="2021-01" db="EMBL/GenBank/DDBJ databases">
        <authorList>
            <person name="Corre E."/>
            <person name="Pelletier E."/>
            <person name="Niang G."/>
            <person name="Scheremetjew M."/>
            <person name="Finn R."/>
            <person name="Kale V."/>
            <person name="Holt S."/>
            <person name="Cochrane G."/>
            <person name="Meng A."/>
            <person name="Brown T."/>
            <person name="Cohen L."/>
        </authorList>
    </citation>
    <scope>NUCLEOTIDE SEQUENCE</scope>
    <source>
        <strain evidence="13">CCMP127</strain>
    </source>
</reference>
<keyword evidence="9 12" id="KW-0472">Membrane</keyword>
<evidence type="ECO:0000256" key="8">
    <source>
        <dbReference type="ARBA" id="ARBA00023065"/>
    </source>
</evidence>
<accession>A0A7S3L5Q9</accession>
<dbReference type="AlphaFoldDB" id="A0A7S3L5Q9"/>
<feature type="transmembrane region" description="Helical" evidence="12">
    <location>
        <begin position="350"/>
        <end position="367"/>
    </location>
</feature>
<comment type="function">
    <text evidence="1">Mediates high-affinity intracellular uptake of the rare oligo-element molybdenum.</text>
</comment>
<feature type="transmembrane region" description="Helical" evidence="12">
    <location>
        <begin position="88"/>
        <end position="110"/>
    </location>
</feature>
<feature type="transmembrane region" description="Helical" evidence="12">
    <location>
        <begin position="141"/>
        <end position="159"/>
    </location>
</feature>
<dbReference type="PANTHER" id="PTHR23516">
    <property type="entry name" value="SAM (S-ADENOSYL METHIONINE) TRANSPORTER"/>
    <property type="match status" value="1"/>
</dbReference>
<feature type="transmembrane region" description="Helical" evidence="12">
    <location>
        <begin position="180"/>
        <end position="197"/>
    </location>
</feature>
<dbReference type="GO" id="GO:0006811">
    <property type="term" value="P:monoatomic ion transport"/>
    <property type="evidence" value="ECO:0007669"/>
    <property type="project" value="UniProtKB-KW"/>
</dbReference>
<keyword evidence="4" id="KW-0813">Transport</keyword>
<evidence type="ECO:0000256" key="1">
    <source>
        <dbReference type="ARBA" id="ARBA00003019"/>
    </source>
</evidence>
<feature type="transmembrane region" description="Helical" evidence="12">
    <location>
        <begin position="282"/>
        <end position="304"/>
    </location>
</feature>
<evidence type="ECO:0000256" key="4">
    <source>
        <dbReference type="ARBA" id="ARBA00022448"/>
    </source>
</evidence>
<organism evidence="13">
    <name type="scientific">Amphora coffeiformis</name>
    <dbReference type="NCBI Taxonomy" id="265554"/>
    <lineage>
        <taxon>Eukaryota</taxon>
        <taxon>Sar</taxon>
        <taxon>Stramenopiles</taxon>
        <taxon>Ochrophyta</taxon>
        <taxon>Bacillariophyta</taxon>
        <taxon>Bacillariophyceae</taxon>
        <taxon>Bacillariophycidae</taxon>
        <taxon>Thalassiophysales</taxon>
        <taxon>Catenulaceae</taxon>
        <taxon>Amphora</taxon>
    </lineage>
</organism>
<feature type="transmembrane region" description="Helical" evidence="12">
    <location>
        <begin position="217"/>
        <end position="242"/>
    </location>
</feature>
<keyword evidence="8" id="KW-0406">Ion transport</keyword>
<evidence type="ECO:0000313" key="13">
    <source>
        <dbReference type="EMBL" id="CAE0412631.1"/>
    </source>
</evidence>